<keyword evidence="9" id="KW-1071">Ligand-gated ion channel</keyword>
<dbReference type="AlphaFoldDB" id="A0A8J5JUI7"/>
<feature type="non-terminal residue" evidence="12">
    <location>
        <position position="178"/>
    </location>
</feature>
<evidence type="ECO:0000256" key="6">
    <source>
        <dbReference type="ARBA" id="ARBA00023136"/>
    </source>
</evidence>
<evidence type="ECO:0000313" key="12">
    <source>
        <dbReference type="EMBL" id="KAG7162348.1"/>
    </source>
</evidence>
<keyword evidence="2" id="KW-0813">Transport</keyword>
<dbReference type="SUPFAM" id="SSF53850">
    <property type="entry name" value="Periplasmic binding protein-like II"/>
    <property type="match status" value="1"/>
</dbReference>
<keyword evidence="3" id="KW-0812">Transmembrane</keyword>
<evidence type="ECO:0000256" key="2">
    <source>
        <dbReference type="ARBA" id="ARBA00022448"/>
    </source>
</evidence>
<keyword evidence="4" id="KW-1133">Transmembrane helix</keyword>
<keyword evidence="13" id="KW-1185">Reference proteome</keyword>
<dbReference type="Proteomes" id="UP000747542">
    <property type="component" value="Unassembled WGS sequence"/>
</dbReference>
<dbReference type="Gene3D" id="3.40.190.10">
    <property type="entry name" value="Periplasmic binding protein-like II"/>
    <property type="match status" value="1"/>
</dbReference>
<keyword evidence="10" id="KW-0407">Ion channel</keyword>
<evidence type="ECO:0000256" key="7">
    <source>
        <dbReference type="ARBA" id="ARBA00023170"/>
    </source>
</evidence>
<name>A0A8J5JUI7_HOMAM</name>
<evidence type="ECO:0000256" key="9">
    <source>
        <dbReference type="ARBA" id="ARBA00023286"/>
    </source>
</evidence>
<feature type="domain" description="Ionotropic glutamate receptor L-glutamate and glycine-binding" evidence="11">
    <location>
        <begin position="47"/>
        <end position="146"/>
    </location>
</feature>
<keyword evidence="8" id="KW-0325">Glycoprotein</keyword>
<accession>A0A8J5JUI7</accession>
<evidence type="ECO:0000259" key="11">
    <source>
        <dbReference type="Pfam" id="PF10613"/>
    </source>
</evidence>
<proteinExistence type="predicted"/>
<dbReference type="GO" id="GO:0016020">
    <property type="term" value="C:membrane"/>
    <property type="evidence" value="ECO:0007669"/>
    <property type="project" value="UniProtKB-SubCell"/>
</dbReference>
<organism evidence="12 13">
    <name type="scientific">Homarus americanus</name>
    <name type="common">American lobster</name>
    <dbReference type="NCBI Taxonomy" id="6706"/>
    <lineage>
        <taxon>Eukaryota</taxon>
        <taxon>Metazoa</taxon>
        <taxon>Ecdysozoa</taxon>
        <taxon>Arthropoda</taxon>
        <taxon>Crustacea</taxon>
        <taxon>Multicrustacea</taxon>
        <taxon>Malacostraca</taxon>
        <taxon>Eumalacostraca</taxon>
        <taxon>Eucarida</taxon>
        <taxon>Decapoda</taxon>
        <taxon>Pleocyemata</taxon>
        <taxon>Astacidea</taxon>
        <taxon>Nephropoidea</taxon>
        <taxon>Nephropidae</taxon>
        <taxon>Homarus</taxon>
    </lineage>
</organism>
<evidence type="ECO:0000256" key="8">
    <source>
        <dbReference type="ARBA" id="ARBA00023180"/>
    </source>
</evidence>
<comment type="caution">
    <text evidence="12">The sequence shown here is derived from an EMBL/GenBank/DDBJ whole genome shotgun (WGS) entry which is preliminary data.</text>
</comment>
<keyword evidence="5" id="KW-0406">Ion transport</keyword>
<dbReference type="EMBL" id="JAHLQT010027705">
    <property type="protein sequence ID" value="KAG7162348.1"/>
    <property type="molecule type" value="Genomic_DNA"/>
</dbReference>
<comment type="subcellular location">
    <subcellularLocation>
        <location evidence="1">Membrane</location>
        <topology evidence="1">Multi-pass membrane protein</topology>
    </subcellularLocation>
</comment>
<evidence type="ECO:0000313" key="13">
    <source>
        <dbReference type="Proteomes" id="UP000747542"/>
    </source>
</evidence>
<sequence length="178" mass="20324">LVSERVWVYRRCLYCNNGEADVQLIQDWNLTSGIFQDQLQNFRGHKMRVVSVPVFPYMDYVQRSDVRGGIVEPGDSIDTRLIQSFSAVLNFTFDIYGEPDRSFGDEKDGNFTGMVGQLQREQSDFTTVMGPTVGRLKVVKFLRMYPSDLMVVTSLKPSLLPAHLSFIRPFSGSFITNY</sequence>
<keyword evidence="7 12" id="KW-0675">Receptor</keyword>
<protein>
    <submittedName>
        <fullName evidence="12">Putative variant ionotropic glutamate receptor-like 23</fullName>
    </submittedName>
</protein>
<keyword evidence="6" id="KW-0472">Membrane</keyword>
<reference evidence="12" key="1">
    <citation type="journal article" date="2021" name="Sci. Adv.">
        <title>The American lobster genome reveals insights on longevity, neural, and immune adaptations.</title>
        <authorList>
            <person name="Polinski J.M."/>
            <person name="Zimin A.V."/>
            <person name="Clark K.F."/>
            <person name="Kohn A.B."/>
            <person name="Sadowski N."/>
            <person name="Timp W."/>
            <person name="Ptitsyn A."/>
            <person name="Khanna P."/>
            <person name="Romanova D.Y."/>
            <person name="Williams P."/>
            <person name="Greenwood S.J."/>
            <person name="Moroz L.L."/>
            <person name="Walt D.R."/>
            <person name="Bodnar A.G."/>
        </authorList>
    </citation>
    <scope>NUCLEOTIDE SEQUENCE</scope>
    <source>
        <strain evidence="12">GMGI-L3</strain>
    </source>
</reference>
<feature type="non-terminal residue" evidence="12">
    <location>
        <position position="1"/>
    </location>
</feature>
<evidence type="ECO:0000256" key="3">
    <source>
        <dbReference type="ARBA" id="ARBA00022692"/>
    </source>
</evidence>
<evidence type="ECO:0000256" key="4">
    <source>
        <dbReference type="ARBA" id="ARBA00022989"/>
    </source>
</evidence>
<dbReference type="InterPro" id="IPR019594">
    <property type="entry name" value="Glu/Gly-bd"/>
</dbReference>
<evidence type="ECO:0000256" key="1">
    <source>
        <dbReference type="ARBA" id="ARBA00004141"/>
    </source>
</evidence>
<dbReference type="GO" id="GO:0015276">
    <property type="term" value="F:ligand-gated monoatomic ion channel activity"/>
    <property type="evidence" value="ECO:0007669"/>
    <property type="project" value="InterPro"/>
</dbReference>
<evidence type="ECO:0000256" key="5">
    <source>
        <dbReference type="ARBA" id="ARBA00023065"/>
    </source>
</evidence>
<dbReference type="Pfam" id="PF10613">
    <property type="entry name" value="Lig_chan-Glu_bd"/>
    <property type="match status" value="1"/>
</dbReference>
<evidence type="ECO:0000256" key="10">
    <source>
        <dbReference type="ARBA" id="ARBA00023303"/>
    </source>
</evidence>
<gene>
    <name evidence="12" type="primary">viGluR-L23</name>
    <name evidence="12" type="ORF">Hamer_G007864</name>
</gene>